<feature type="chain" id="PRO_5045119236" evidence="1">
    <location>
        <begin position="31"/>
        <end position="450"/>
    </location>
</feature>
<dbReference type="PANTHER" id="PTHR46825:SF9">
    <property type="entry name" value="BETA-LACTAMASE-RELATED DOMAIN-CONTAINING PROTEIN"/>
    <property type="match status" value="1"/>
</dbReference>
<gene>
    <name evidence="3" type="ORF">GCM10007423_09980</name>
</gene>
<protein>
    <submittedName>
        <fullName evidence="3">D-Ala-D-Ala carboxypeptidase</fullName>
    </submittedName>
</protein>
<evidence type="ECO:0000256" key="1">
    <source>
        <dbReference type="SAM" id="SignalP"/>
    </source>
</evidence>
<keyword evidence="3" id="KW-0121">Carboxypeptidase</keyword>
<feature type="signal peptide" evidence="1">
    <location>
        <begin position="1"/>
        <end position="30"/>
    </location>
</feature>
<comment type="caution">
    <text evidence="3">The sequence shown here is derived from an EMBL/GenBank/DDBJ whole genome shotgun (WGS) entry which is preliminary data.</text>
</comment>
<dbReference type="PANTHER" id="PTHR46825">
    <property type="entry name" value="D-ALANYL-D-ALANINE-CARBOXYPEPTIDASE/ENDOPEPTIDASE AMPH"/>
    <property type="match status" value="1"/>
</dbReference>
<keyword evidence="1" id="KW-0732">Signal</keyword>
<proteinExistence type="predicted"/>
<reference evidence="4" key="1">
    <citation type="journal article" date="2019" name="Int. J. Syst. Evol. Microbiol.">
        <title>The Global Catalogue of Microorganisms (GCM) 10K type strain sequencing project: providing services to taxonomists for standard genome sequencing and annotation.</title>
        <authorList>
            <consortium name="The Broad Institute Genomics Platform"/>
            <consortium name="The Broad Institute Genome Sequencing Center for Infectious Disease"/>
            <person name="Wu L."/>
            <person name="Ma J."/>
        </authorList>
    </citation>
    <scope>NUCLEOTIDE SEQUENCE [LARGE SCALE GENOMIC DNA]</scope>
    <source>
        <strain evidence="4">CGMCC 1.15288</strain>
    </source>
</reference>
<dbReference type="Gene3D" id="3.40.710.10">
    <property type="entry name" value="DD-peptidase/beta-lactamase superfamily"/>
    <property type="match status" value="1"/>
</dbReference>
<accession>A0ABQ1YIJ8</accession>
<dbReference type="InterPro" id="IPR050491">
    <property type="entry name" value="AmpC-like"/>
</dbReference>
<evidence type="ECO:0000259" key="2">
    <source>
        <dbReference type="Pfam" id="PF00144"/>
    </source>
</evidence>
<sequence length="450" mass="50329">MVYLQKKTLPSMKHNLIAIIAFLFTFSASAQQINTTDLDRLLDTLTVHNKSMASVLLMHKGQKVYERAIGYAVIDSARSVKATPDTRYRIGSITKTFTATMIMQLVEEKKLALNTHLDKYFPNIPNAGQITIEMMLRHRSGIHNFTDDEAYWKTQTAPRTRTEMLAVFTNNKSDFVPGSETKYSNTGYILLGYIIEDITKKSYEKNLQERILSRIGLKNTRFGGKIDPTLGDAYSYTFSKRWEKREETDLSQPEGAGAIVSTPTDVAAFMSALFSGKLVSQESLSEMTKIVDIFGMGLAPTPFYQKKGFGHTGGLDGFQAVVAYYPEDSLAAAVFSNGVDYPLNDILIAMLSTYYKMPVTIPDFKATQLSPEELDLYAGTYASQQIPLKMTITHSNNKLFGQATGQPAFLLTPVKKDVFKFDAAGVMMEFRPKMRELTITQAGQAYLFTK</sequence>
<dbReference type="EMBL" id="BMIA01000001">
    <property type="protein sequence ID" value="GGH25621.1"/>
    <property type="molecule type" value="Genomic_DNA"/>
</dbReference>
<dbReference type="InterPro" id="IPR012338">
    <property type="entry name" value="Beta-lactam/transpept-like"/>
</dbReference>
<dbReference type="Proteomes" id="UP000600214">
    <property type="component" value="Unassembled WGS sequence"/>
</dbReference>
<dbReference type="Pfam" id="PF00144">
    <property type="entry name" value="Beta-lactamase"/>
    <property type="match status" value="1"/>
</dbReference>
<dbReference type="GO" id="GO:0004180">
    <property type="term" value="F:carboxypeptidase activity"/>
    <property type="evidence" value="ECO:0007669"/>
    <property type="project" value="UniProtKB-KW"/>
</dbReference>
<feature type="domain" description="Beta-lactamase-related" evidence="2">
    <location>
        <begin position="52"/>
        <end position="340"/>
    </location>
</feature>
<organism evidence="3 4">
    <name type="scientific">Dyadobacter endophyticus</name>
    <dbReference type="NCBI Taxonomy" id="1749036"/>
    <lineage>
        <taxon>Bacteria</taxon>
        <taxon>Pseudomonadati</taxon>
        <taxon>Bacteroidota</taxon>
        <taxon>Cytophagia</taxon>
        <taxon>Cytophagales</taxon>
        <taxon>Spirosomataceae</taxon>
        <taxon>Dyadobacter</taxon>
    </lineage>
</organism>
<dbReference type="SUPFAM" id="SSF56601">
    <property type="entry name" value="beta-lactamase/transpeptidase-like"/>
    <property type="match status" value="1"/>
</dbReference>
<keyword evidence="3" id="KW-0378">Hydrolase</keyword>
<dbReference type="InterPro" id="IPR001466">
    <property type="entry name" value="Beta-lactam-related"/>
</dbReference>
<keyword evidence="4" id="KW-1185">Reference proteome</keyword>
<evidence type="ECO:0000313" key="3">
    <source>
        <dbReference type="EMBL" id="GGH25621.1"/>
    </source>
</evidence>
<evidence type="ECO:0000313" key="4">
    <source>
        <dbReference type="Proteomes" id="UP000600214"/>
    </source>
</evidence>
<name>A0ABQ1YIJ8_9BACT</name>
<keyword evidence="3" id="KW-0645">Protease</keyword>